<accession>A0A109MWQ3</accession>
<comment type="caution">
    <text evidence="1">The sequence shown here is derived from an EMBL/GenBank/DDBJ whole genome shotgun (WGS) entry which is preliminary data.</text>
</comment>
<organism evidence="1 2">
    <name type="scientific">Peribacillus simplex</name>
    <dbReference type="NCBI Taxonomy" id="1478"/>
    <lineage>
        <taxon>Bacteria</taxon>
        <taxon>Bacillati</taxon>
        <taxon>Bacillota</taxon>
        <taxon>Bacilli</taxon>
        <taxon>Bacillales</taxon>
        <taxon>Bacillaceae</taxon>
        <taxon>Peribacillus</taxon>
    </lineage>
</organism>
<dbReference type="EMBL" id="LNNH01000028">
    <property type="protein sequence ID" value="KWW17369.1"/>
    <property type="molecule type" value="Genomic_DNA"/>
</dbReference>
<proteinExistence type="predicted"/>
<dbReference type="Proteomes" id="UP000064189">
    <property type="component" value="Unassembled WGS sequence"/>
</dbReference>
<evidence type="ECO:0000313" key="1">
    <source>
        <dbReference type="EMBL" id="KWW17369.1"/>
    </source>
</evidence>
<name>A0A109MWQ3_9BACI</name>
<gene>
    <name evidence="1" type="ORF">AS888_22485</name>
</gene>
<evidence type="ECO:0008006" key="3">
    <source>
        <dbReference type="Google" id="ProtNLM"/>
    </source>
</evidence>
<reference evidence="1 2" key="1">
    <citation type="submission" date="2015-11" db="EMBL/GenBank/DDBJ databases">
        <title>Genome Sequence of Bacillus simplex strain VanAntwerpen2.</title>
        <authorList>
            <person name="Couger M.B."/>
        </authorList>
    </citation>
    <scope>NUCLEOTIDE SEQUENCE [LARGE SCALE GENOMIC DNA]</scope>
    <source>
        <strain evidence="1 2">VanAntwerpen02</strain>
    </source>
</reference>
<evidence type="ECO:0000313" key="2">
    <source>
        <dbReference type="Proteomes" id="UP000064189"/>
    </source>
</evidence>
<dbReference type="RefSeq" id="WP_061142916.1">
    <property type="nucleotide sequence ID" value="NZ_LNNH01000028.1"/>
</dbReference>
<dbReference type="AlphaFoldDB" id="A0A109MWQ3"/>
<keyword evidence="2" id="KW-1185">Reference proteome</keyword>
<protein>
    <recommendedName>
        <fullName evidence="3">DUF2642 domain-containing protein</fullName>
    </recommendedName>
</protein>
<sequence>MLSSIFFNQLRHYIGNPVEVATSSDLFEGVLHVVTDEIVRLTETSGGYEGDLDIITIPLNQINYVRVDNAQ</sequence>